<dbReference type="Proteomes" id="UP000324585">
    <property type="component" value="Unassembled WGS sequence"/>
</dbReference>
<feature type="transmembrane region" description="Helical" evidence="8">
    <location>
        <begin position="385"/>
        <end position="406"/>
    </location>
</feature>
<evidence type="ECO:0000256" key="8">
    <source>
        <dbReference type="SAM" id="Phobius"/>
    </source>
</evidence>
<evidence type="ECO:0000256" key="7">
    <source>
        <dbReference type="SAM" id="MobiDB-lite"/>
    </source>
</evidence>
<evidence type="ECO:0000256" key="4">
    <source>
        <dbReference type="ARBA" id="ARBA00022989"/>
    </source>
</evidence>
<feature type="region of interest" description="Disordered" evidence="7">
    <location>
        <begin position="1"/>
        <end position="22"/>
    </location>
</feature>
<dbReference type="GO" id="GO:0046872">
    <property type="term" value="F:metal ion binding"/>
    <property type="evidence" value="ECO:0007669"/>
    <property type="project" value="UniProtKB-KW"/>
</dbReference>
<protein>
    <submittedName>
        <fullName evidence="9">Heptahelical transmembrane protein 4</fullName>
    </submittedName>
</protein>
<proteinExistence type="inferred from homology"/>
<dbReference type="Pfam" id="PF03006">
    <property type="entry name" value="HlyIII"/>
    <property type="match status" value="1"/>
</dbReference>
<evidence type="ECO:0000256" key="1">
    <source>
        <dbReference type="ARBA" id="ARBA00004141"/>
    </source>
</evidence>
<feature type="transmembrane region" description="Helical" evidence="8">
    <location>
        <begin position="313"/>
        <end position="335"/>
    </location>
</feature>
<evidence type="ECO:0000256" key="6">
    <source>
        <dbReference type="PIRSR" id="PIRSR604254-1"/>
    </source>
</evidence>
<evidence type="ECO:0000313" key="9">
    <source>
        <dbReference type="EMBL" id="KAA8500036.1"/>
    </source>
</evidence>
<dbReference type="OrthoDB" id="529367at2759"/>
<organism evidence="9 10">
    <name type="scientific">Porphyridium purpureum</name>
    <name type="common">Red alga</name>
    <name type="synonym">Porphyridium cruentum</name>
    <dbReference type="NCBI Taxonomy" id="35688"/>
    <lineage>
        <taxon>Eukaryota</taxon>
        <taxon>Rhodophyta</taxon>
        <taxon>Bangiophyceae</taxon>
        <taxon>Porphyridiales</taxon>
        <taxon>Porphyridiaceae</taxon>
        <taxon>Porphyridium</taxon>
    </lineage>
</organism>
<feature type="binding site" evidence="6">
    <location>
        <position position="388"/>
    </location>
    <ligand>
        <name>Zn(2+)</name>
        <dbReference type="ChEBI" id="CHEBI:29105"/>
    </ligand>
</feature>
<feature type="binding site" evidence="6">
    <location>
        <position position="384"/>
    </location>
    <ligand>
        <name>Zn(2+)</name>
        <dbReference type="ChEBI" id="CHEBI:29105"/>
    </ligand>
</feature>
<evidence type="ECO:0000313" key="10">
    <source>
        <dbReference type="Proteomes" id="UP000324585"/>
    </source>
</evidence>
<comment type="caution">
    <text evidence="9">The sequence shown here is derived from an EMBL/GenBank/DDBJ whole genome shotgun (WGS) entry which is preliminary data.</text>
</comment>
<reference evidence="10" key="1">
    <citation type="journal article" date="2019" name="Nat. Commun.">
        <title>Expansion of phycobilisome linker gene families in mesophilic red algae.</title>
        <authorList>
            <person name="Lee J."/>
            <person name="Kim D."/>
            <person name="Bhattacharya D."/>
            <person name="Yoon H.S."/>
        </authorList>
    </citation>
    <scope>NUCLEOTIDE SEQUENCE [LARGE SCALE GENOMIC DNA]</scope>
    <source>
        <strain evidence="10">CCMP 1328</strain>
    </source>
</reference>
<feature type="transmembrane region" description="Helical" evidence="8">
    <location>
        <begin position="283"/>
        <end position="301"/>
    </location>
</feature>
<feature type="transmembrane region" description="Helical" evidence="8">
    <location>
        <begin position="347"/>
        <end position="365"/>
    </location>
</feature>
<comment type="subcellular location">
    <subcellularLocation>
        <location evidence="1">Membrane</location>
        <topology evidence="1">Multi-pass membrane protein</topology>
    </subcellularLocation>
</comment>
<keyword evidence="3 8" id="KW-0812">Transmembrane</keyword>
<keyword evidence="6" id="KW-0862">Zinc</keyword>
<comment type="similarity">
    <text evidence="2">Belongs to the ADIPOR family.</text>
</comment>
<feature type="transmembrane region" description="Helical" evidence="8">
    <location>
        <begin position="82"/>
        <end position="103"/>
    </location>
</feature>
<dbReference type="InterPro" id="IPR004254">
    <property type="entry name" value="AdipoR/HlyIII-related"/>
</dbReference>
<keyword evidence="4 8" id="KW-1133">Transmembrane helix</keyword>
<dbReference type="OMA" id="VSGLMCM"/>
<name>A0A5J4Z8E1_PORPP</name>
<keyword evidence="6" id="KW-0479">Metal-binding</keyword>
<feature type="transmembrane region" description="Helical" evidence="8">
    <location>
        <begin position="256"/>
        <end position="276"/>
    </location>
</feature>
<evidence type="ECO:0000256" key="3">
    <source>
        <dbReference type="ARBA" id="ARBA00022692"/>
    </source>
</evidence>
<dbReference type="PANTHER" id="PTHR20855">
    <property type="entry name" value="ADIPOR/PROGESTIN RECEPTOR-RELATED"/>
    <property type="match status" value="1"/>
</dbReference>
<keyword evidence="5 8" id="KW-0472">Membrane</keyword>
<dbReference type="AlphaFoldDB" id="A0A5J4Z8E1"/>
<keyword evidence="10" id="KW-1185">Reference proteome</keyword>
<evidence type="ECO:0000256" key="5">
    <source>
        <dbReference type="ARBA" id="ARBA00023136"/>
    </source>
</evidence>
<evidence type="ECO:0000256" key="2">
    <source>
        <dbReference type="ARBA" id="ARBA00007018"/>
    </source>
</evidence>
<gene>
    <name evidence="9" type="ORF">FVE85_7621</name>
</gene>
<dbReference type="PANTHER" id="PTHR20855:SF52">
    <property type="entry name" value="ADIPONECTIN RECEPTOR PROTEIN"/>
    <property type="match status" value="1"/>
</dbReference>
<accession>A0A5J4Z8E1</accession>
<sequence length="419" mass="47578">MATDVADDPDSKGLQSKEVGHSCGGKVRNTTSSLSRLVSYHALPAWMQDNPAIHTGYRPHMPSWRECMRSGLTTMHNETINIYTHLVGFFFFVGLGLYVGLYITSASPGRGQFAHVQSRMQQLAVHKHHDLADVQDLLRVPRHHGDDLEYSQTCSLIKMGAPDDEEAGPLRGRASYPVDELAMWLRRQPLLQLGELPCALSGDELHAAFERMLRSHRFAMLGMIVSAMVCTLGSTTYHLLWNHSQLIMRVFSRVDYAGIITLVCGHSTMATFYLFYCRPELIVRYNVMLVGISIPTVLLFFHPRFEFPEFRTIRAVLFTTFGVLGGLPLFHAGFMHRWTEDLYPMHLLSLGSSGILYVLGALLFACRYPEIFNPGKYDIYFSSHQWLHIFVLLGAIVHWVGCWYELGWRMEHGCLHSPL</sequence>
<dbReference type="GO" id="GO:0038023">
    <property type="term" value="F:signaling receptor activity"/>
    <property type="evidence" value="ECO:0007669"/>
    <property type="project" value="TreeGrafter"/>
</dbReference>
<dbReference type="GO" id="GO:0016020">
    <property type="term" value="C:membrane"/>
    <property type="evidence" value="ECO:0007669"/>
    <property type="project" value="UniProtKB-SubCell"/>
</dbReference>
<feature type="transmembrane region" description="Helical" evidence="8">
    <location>
        <begin position="218"/>
        <end position="241"/>
    </location>
</feature>
<feature type="binding site" evidence="6">
    <location>
        <position position="238"/>
    </location>
    <ligand>
        <name>Zn(2+)</name>
        <dbReference type="ChEBI" id="CHEBI:29105"/>
    </ligand>
</feature>
<dbReference type="EMBL" id="VRMN01000001">
    <property type="protein sequence ID" value="KAA8500036.1"/>
    <property type="molecule type" value="Genomic_DNA"/>
</dbReference>